<evidence type="ECO:0000256" key="3">
    <source>
        <dbReference type="ARBA" id="ARBA00024484"/>
    </source>
</evidence>
<dbReference type="InterPro" id="IPR045851">
    <property type="entry name" value="AMP-bd_C_sf"/>
</dbReference>
<dbReference type="InterPro" id="IPR020845">
    <property type="entry name" value="AMP-binding_CS"/>
</dbReference>
<dbReference type="Gene3D" id="3.40.50.12780">
    <property type="entry name" value="N-terminal domain of ligase-like"/>
    <property type="match status" value="1"/>
</dbReference>
<evidence type="ECO:0000256" key="2">
    <source>
        <dbReference type="ARBA" id="ARBA00022840"/>
    </source>
</evidence>
<name>A0A5B9DAR7_9ARCH</name>
<dbReference type="InterPro" id="IPR042099">
    <property type="entry name" value="ANL_N_sf"/>
</dbReference>
<protein>
    <submittedName>
        <fullName evidence="4">Long-chain fatty acid--CoA ligase</fullName>
    </submittedName>
</protein>
<dbReference type="Pfam" id="PF00501">
    <property type="entry name" value="AMP-binding"/>
    <property type="match status" value="1"/>
</dbReference>
<dbReference type="OrthoDB" id="70225at2157"/>
<dbReference type="InterPro" id="IPR000873">
    <property type="entry name" value="AMP-dep_synth/lig_dom"/>
</dbReference>
<keyword evidence="2" id="KW-0067">ATP-binding</keyword>
<comment type="catalytic activity">
    <reaction evidence="3">
        <text>a long-chain fatty acid + ATP + CoA = a long-chain fatty acyl-CoA + AMP + diphosphate</text>
        <dbReference type="Rhea" id="RHEA:15421"/>
        <dbReference type="ChEBI" id="CHEBI:30616"/>
        <dbReference type="ChEBI" id="CHEBI:33019"/>
        <dbReference type="ChEBI" id="CHEBI:57287"/>
        <dbReference type="ChEBI" id="CHEBI:57560"/>
        <dbReference type="ChEBI" id="CHEBI:83139"/>
        <dbReference type="ChEBI" id="CHEBI:456215"/>
        <dbReference type="EC" id="6.2.1.3"/>
    </reaction>
    <physiologicalReaction direction="left-to-right" evidence="3">
        <dbReference type="Rhea" id="RHEA:15422"/>
    </physiologicalReaction>
</comment>
<dbReference type="PANTHER" id="PTHR43272:SF33">
    <property type="entry name" value="AMP-BINDING DOMAIN-CONTAINING PROTEIN-RELATED"/>
    <property type="match status" value="1"/>
</dbReference>
<evidence type="ECO:0000256" key="1">
    <source>
        <dbReference type="ARBA" id="ARBA00022741"/>
    </source>
</evidence>
<dbReference type="EMBL" id="CP042905">
    <property type="protein sequence ID" value="QEE16224.2"/>
    <property type="molecule type" value="Genomic_DNA"/>
</dbReference>
<keyword evidence="5" id="KW-1185">Reference proteome</keyword>
<proteinExistence type="predicted"/>
<reference evidence="4 5" key="1">
    <citation type="journal article" date="2020" name="Nature">
        <title>Isolation of an archaeon at the prokaryote-eukaryote interface.</title>
        <authorList>
            <person name="Imachi H."/>
            <person name="Nobu M.K."/>
            <person name="Nakahara N."/>
            <person name="Morono Y."/>
            <person name="Ogawara M."/>
            <person name="Takaki Y."/>
            <person name="Takano Y."/>
            <person name="Uematsu K."/>
            <person name="Ikuta T."/>
            <person name="Ito M."/>
            <person name="Matsui Y."/>
            <person name="Miyazaki M."/>
            <person name="Murata K."/>
            <person name="Saito Y."/>
            <person name="Sakai S."/>
            <person name="Song C."/>
            <person name="Tasumi E."/>
            <person name="Yamanaka Y."/>
            <person name="Yamaguchi T."/>
            <person name="Kamagata Y."/>
            <person name="Tamaki H."/>
            <person name="Takai K."/>
        </authorList>
    </citation>
    <scope>NUCLEOTIDE SEQUENCE [LARGE SCALE GENOMIC DNA]</scope>
    <source>
        <strain evidence="4 5">MK-D1</strain>
    </source>
</reference>
<evidence type="ECO:0000313" key="4">
    <source>
        <dbReference type="EMBL" id="QEE16224.2"/>
    </source>
</evidence>
<gene>
    <name evidence="4" type="ORF">DSAG12_02054</name>
</gene>
<evidence type="ECO:0000313" key="5">
    <source>
        <dbReference type="Proteomes" id="UP000321408"/>
    </source>
</evidence>
<dbReference type="Gene3D" id="3.30.300.30">
    <property type="match status" value="1"/>
</dbReference>
<organism evidence="4 5">
    <name type="scientific">Promethearchaeum syntrophicum</name>
    <dbReference type="NCBI Taxonomy" id="2594042"/>
    <lineage>
        <taxon>Archaea</taxon>
        <taxon>Promethearchaeati</taxon>
        <taxon>Promethearchaeota</taxon>
        <taxon>Promethearchaeia</taxon>
        <taxon>Promethearchaeales</taxon>
        <taxon>Promethearchaeaceae</taxon>
        <taxon>Promethearchaeum</taxon>
    </lineage>
</organism>
<keyword evidence="4" id="KW-0436">Ligase</keyword>
<dbReference type="Proteomes" id="UP000321408">
    <property type="component" value="Chromosome"/>
</dbReference>
<keyword evidence="1" id="KW-0547">Nucleotide-binding</keyword>
<dbReference type="Pfam" id="PF23562">
    <property type="entry name" value="AMP-binding_C_3"/>
    <property type="match status" value="1"/>
</dbReference>
<reference evidence="4 5" key="2">
    <citation type="journal article" date="2024" name="Int. J. Syst. Evol. Microbiol.">
        <title>Promethearchaeum syntrophicum gen. nov., sp. nov., an anaerobic, obligately syntrophic archaeon, the first isolate of the lineage 'Asgard' archaea, and proposal of the new archaeal phylum Promethearchaeota phyl. nov. and kingdom Promethearchaeati regn. nov.</title>
        <authorList>
            <person name="Imachi H."/>
            <person name="Nobu M.K."/>
            <person name="Kato S."/>
            <person name="Takaki Y."/>
            <person name="Miyazaki M."/>
            <person name="Miyata M."/>
            <person name="Ogawara M."/>
            <person name="Saito Y."/>
            <person name="Sakai S."/>
            <person name="Tahara Y.O."/>
            <person name="Takano Y."/>
            <person name="Tasumi E."/>
            <person name="Uematsu K."/>
            <person name="Yoshimura T."/>
            <person name="Itoh T."/>
            <person name="Ohkuma M."/>
            <person name="Takai K."/>
        </authorList>
    </citation>
    <scope>NUCLEOTIDE SEQUENCE [LARGE SCALE GENOMIC DNA]</scope>
    <source>
        <strain evidence="4 5">MK-D1</strain>
    </source>
</reference>
<dbReference type="GO" id="GO:0004467">
    <property type="term" value="F:long-chain fatty acid-CoA ligase activity"/>
    <property type="evidence" value="ECO:0007669"/>
    <property type="project" value="UniProtKB-EC"/>
</dbReference>
<dbReference type="AlphaFoldDB" id="A0A5B9DAR7"/>
<sequence length="597" mass="67691">MVYEEYGKNIAIMRYDDPNNWVKLLEDTVKKFPDRPYIGQKDEKGVFQWITYKIFSKRVDNLRAALEKIGIIKGDSVGIIANNRMEWILGAMATFGLIAKWVPMYEKELIDTWKYIIKDSQIKVLFVANNEIYEKMKHFADEIPTLEKIYIIESEADNSLATLEKMGEQHPIPPKEPLFSDIACIIYTSGTTGDPKGVILSHGNVTNNMMAGRNIYPELNEKCVALSILPWAHSYAQTAELCLFTYLGASIGITDVEHMSEDLSTVNPTHLISVPRLFNKIYDGIHRLMDEEGGIKKKLFYMAKEAAKKKRETGKAGLKFKLLDKVVFGKVRARFGTRLVCSLTASAKTELEIANFFYDIGVPIYDCYGLSETSPALCMNCPSFHKLGSVGKPIEKVKLEITKEGEIIAFAPFVMQGYLNKPEKTAAIMVEDENGIKGVKTGDIGHFDEEGYVFITGRIKNEYKLLNGKYVHPAAIEEYIKLIPWVANCMVYGDGKEYNVALIVPDMEKAKLYAEAVNLSLPPEKVIQIPEVQILIGKEIKAHLKGKFGGYEIPMKFYFTTEDMTLENSMLTQTFKLKRRNVLKKYGEHLENLYKKS</sequence>
<dbReference type="SUPFAM" id="SSF56801">
    <property type="entry name" value="Acetyl-CoA synthetase-like"/>
    <property type="match status" value="1"/>
</dbReference>
<dbReference type="GO" id="GO:0005524">
    <property type="term" value="F:ATP binding"/>
    <property type="evidence" value="ECO:0007669"/>
    <property type="project" value="UniProtKB-KW"/>
</dbReference>
<dbReference type="PROSITE" id="PS00455">
    <property type="entry name" value="AMP_BINDING"/>
    <property type="match status" value="1"/>
</dbReference>
<dbReference type="KEGG" id="psyt:DSAG12_02054"/>
<accession>A0A5B9DAR7</accession>
<dbReference type="GO" id="GO:0016020">
    <property type="term" value="C:membrane"/>
    <property type="evidence" value="ECO:0007669"/>
    <property type="project" value="TreeGrafter"/>
</dbReference>
<dbReference type="PANTHER" id="PTHR43272">
    <property type="entry name" value="LONG-CHAIN-FATTY-ACID--COA LIGASE"/>
    <property type="match status" value="1"/>
</dbReference>